<dbReference type="AlphaFoldDB" id="A0A0L0QLR2"/>
<evidence type="ECO:0000313" key="3">
    <source>
        <dbReference type="Proteomes" id="UP000036780"/>
    </source>
</evidence>
<keyword evidence="3" id="KW-1185">Reference proteome</keyword>
<gene>
    <name evidence="2" type="ORF">AFK71_11770</name>
</gene>
<dbReference type="InterPro" id="IPR029063">
    <property type="entry name" value="SAM-dependent_MTases_sf"/>
</dbReference>
<dbReference type="Proteomes" id="UP000036780">
    <property type="component" value="Unassembled WGS sequence"/>
</dbReference>
<keyword evidence="2" id="KW-0808">Transferase</keyword>
<name>A0A0L0QLR2_VIRPA</name>
<dbReference type="OrthoDB" id="9804312at2"/>
<dbReference type="PATRIC" id="fig|1473.5.peg.903"/>
<evidence type="ECO:0000259" key="1">
    <source>
        <dbReference type="Pfam" id="PF13649"/>
    </source>
</evidence>
<keyword evidence="2" id="KW-0489">Methyltransferase</keyword>
<accession>A0A0L0QLR2</accession>
<dbReference type="EMBL" id="LGTO01000007">
    <property type="protein sequence ID" value="KNE19208.1"/>
    <property type="molecule type" value="Genomic_DNA"/>
</dbReference>
<dbReference type="GeneID" id="66872262"/>
<dbReference type="GO" id="GO:0032259">
    <property type="term" value="P:methylation"/>
    <property type="evidence" value="ECO:0007669"/>
    <property type="project" value="UniProtKB-KW"/>
</dbReference>
<evidence type="ECO:0000313" key="2">
    <source>
        <dbReference type="EMBL" id="KNE19208.1"/>
    </source>
</evidence>
<dbReference type="CDD" id="cd02440">
    <property type="entry name" value="AdoMet_MTases"/>
    <property type="match status" value="1"/>
</dbReference>
<reference evidence="3" key="1">
    <citation type="submission" date="2015-07" db="EMBL/GenBank/DDBJ databases">
        <title>Fjat-10053 dsm26.</title>
        <authorList>
            <person name="Liu B."/>
            <person name="Wang J."/>
            <person name="Zhu Y."/>
            <person name="Liu G."/>
            <person name="Chen Q."/>
            <person name="Chen Z."/>
            <person name="Lan J."/>
            <person name="Che J."/>
            <person name="Ge C."/>
            <person name="Shi H."/>
            <person name="Pan Z."/>
            <person name="Liu X."/>
        </authorList>
    </citation>
    <scope>NUCLEOTIDE SEQUENCE [LARGE SCALE GENOMIC DNA]</scope>
    <source>
        <strain evidence="3">DSM 26</strain>
    </source>
</reference>
<dbReference type="SUPFAM" id="SSF53335">
    <property type="entry name" value="S-adenosyl-L-methionine-dependent methyltransferases"/>
    <property type="match status" value="1"/>
</dbReference>
<sequence length="251" mass="28778">MASFYGKLSAEVYDLDKYIGKSYGDVEYYYDRLKNVKGKILEPAVGNGRILIPLLEQGLDVDGFDLSDDMLDLCKKNSDQAGFKPNIYKCNMANFSLTQKYAAIIVPTGSFLLLHKREASVAALQCFFDHLETGGKLIVDIFLPDTFKEGYVSKRTMHNPEGDMITLEETLVKVEPIHQFSIFHNKYEKWSEGKLIDSELEIFPLKWYGVEEFRLTLEKIGFKNIIVSSDYKYNQYPTKADDIITFEAIRP</sequence>
<comment type="caution">
    <text evidence="2">The sequence shown here is derived from an EMBL/GenBank/DDBJ whole genome shotgun (WGS) entry which is preliminary data.</text>
</comment>
<feature type="domain" description="Methyltransferase" evidence="1">
    <location>
        <begin position="40"/>
        <end position="135"/>
    </location>
</feature>
<organism evidence="2 3">
    <name type="scientific">Virgibacillus pantothenticus</name>
    <dbReference type="NCBI Taxonomy" id="1473"/>
    <lineage>
        <taxon>Bacteria</taxon>
        <taxon>Bacillati</taxon>
        <taxon>Bacillota</taxon>
        <taxon>Bacilli</taxon>
        <taxon>Bacillales</taxon>
        <taxon>Bacillaceae</taxon>
        <taxon>Virgibacillus</taxon>
    </lineage>
</organism>
<dbReference type="InterPro" id="IPR041698">
    <property type="entry name" value="Methyltransf_25"/>
</dbReference>
<dbReference type="GO" id="GO:0008168">
    <property type="term" value="F:methyltransferase activity"/>
    <property type="evidence" value="ECO:0007669"/>
    <property type="project" value="UniProtKB-KW"/>
</dbReference>
<dbReference type="Gene3D" id="2.20.130.10">
    <property type="entry name" value="CAC2371-like domains"/>
    <property type="match status" value="1"/>
</dbReference>
<dbReference type="Gene3D" id="3.40.50.150">
    <property type="entry name" value="Vaccinia Virus protein VP39"/>
    <property type="match status" value="1"/>
</dbReference>
<dbReference type="RefSeq" id="WP_050351718.1">
    <property type="nucleotide sequence ID" value="NZ_CP073011.1"/>
</dbReference>
<proteinExistence type="predicted"/>
<dbReference type="Pfam" id="PF13649">
    <property type="entry name" value="Methyltransf_25"/>
    <property type="match status" value="1"/>
</dbReference>
<protein>
    <submittedName>
        <fullName evidence="2">Methyltransferase</fullName>
    </submittedName>
</protein>